<reference evidence="2" key="1">
    <citation type="journal article" date="2023" name="Mol. Phylogenet. Evol.">
        <title>Genome-scale phylogeny and comparative genomics of the fungal order Sordariales.</title>
        <authorList>
            <person name="Hensen N."/>
            <person name="Bonometti L."/>
            <person name="Westerberg I."/>
            <person name="Brannstrom I.O."/>
            <person name="Guillou S."/>
            <person name="Cros-Aarteil S."/>
            <person name="Calhoun S."/>
            <person name="Haridas S."/>
            <person name="Kuo A."/>
            <person name="Mondo S."/>
            <person name="Pangilinan J."/>
            <person name="Riley R."/>
            <person name="LaButti K."/>
            <person name="Andreopoulos B."/>
            <person name="Lipzen A."/>
            <person name="Chen C."/>
            <person name="Yan M."/>
            <person name="Daum C."/>
            <person name="Ng V."/>
            <person name="Clum A."/>
            <person name="Steindorff A."/>
            <person name="Ohm R.A."/>
            <person name="Martin F."/>
            <person name="Silar P."/>
            <person name="Natvig D.O."/>
            <person name="Lalanne C."/>
            <person name="Gautier V."/>
            <person name="Ament-Velasquez S.L."/>
            <person name="Kruys A."/>
            <person name="Hutchinson M.I."/>
            <person name="Powell A.J."/>
            <person name="Barry K."/>
            <person name="Miller A.N."/>
            <person name="Grigoriev I.V."/>
            <person name="Debuchy R."/>
            <person name="Gladieux P."/>
            <person name="Hiltunen Thoren M."/>
            <person name="Johannesson H."/>
        </authorList>
    </citation>
    <scope>NUCLEOTIDE SEQUENCE</scope>
    <source>
        <strain evidence="2">CBS 333.67</strain>
    </source>
</reference>
<comment type="caution">
    <text evidence="2">The sequence shown here is derived from an EMBL/GenBank/DDBJ whole genome shotgun (WGS) entry which is preliminary data.</text>
</comment>
<name>A0AAJ0LZS7_9PEZI</name>
<dbReference type="PANTHER" id="PTHR37844:SF2">
    <property type="entry name" value="SER_THR PROTEIN PHOSPHATASE SUPERFAMILY (AFU_ORTHOLOGUE AFUA_1G14840)"/>
    <property type="match status" value="1"/>
</dbReference>
<accession>A0AAJ0LZS7</accession>
<dbReference type="EMBL" id="JAUDZG010000006">
    <property type="protein sequence ID" value="KAK3303710.1"/>
    <property type="molecule type" value="Genomic_DNA"/>
</dbReference>
<dbReference type="SUPFAM" id="SSF56300">
    <property type="entry name" value="Metallo-dependent phosphatases"/>
    <property type="match status" value="1"/>
</dbReference>
<feature type="domain" description="Calcineurin-like phosphoesterase" evidence="1">
    <location>
        <begin position="18"/>
        <end position="226"/>
    </location>
</feature>
<keyword evidence="3" id="KW-1185">Reference proteome</keyword>
<dbReference type="Pfam" id="PF00149">
    <property type="entry name" value="Metallophos"/>
    <property type="match status" value="1"/>
</dbReference>
<organism evidence="2 3">
    <name type="scientific">Chaetomium strumarium</name>
    <dbReference type="NCBI Taxonomy" id="1170767"/>
    <lineage>
        <taxon>Eukaryota</taxon>
        <taxon>Fungi</taxon>
        <taxon>Dikarya</taxon>
        <taxon>Ascomycota</taxon>
        <taxon>Pezizomycotina</taxon>
        <taxon>Sordariomycetes</taxon>
        <taxon>Sordariomycetidae</taxon>
        <taxon>Sordariales</taxon>
        <taxon>Chaetomiaceae</taxon>
        <taxon>Chaetomium</taxon>
    </lineage>
</organism>
<dbReference type="PANTHER" id="PTHR37844">
    <property type="entry name" value="SER/THR PROTEIN PHOSPHATASE SUPERFAMILY (AFU_ORTHOLOGUE AFUA_1G14840)"/>
    <property type="match status" value="1"/>
</dbReference>
<reference evidence="2" key="2">
    <citation type="submission" date="2023-06" db="EMBL/GenBank/DDBJ databases">
        <authorList>
            <consortium name="Lawrence Berkeley National Laboratory"/>
            <person name="Mondo S.J."/>
            <person name="Hensen N."/>
            <person name="Bonometti L."/>
            <person name="Westerberg I."/>
            <person name="Brannstrom I.O."/>
            <person name="Guillou S."/>
            <person name="Cros-Aarteil S."/>
            <person name="Calhoun S."/>
            <person name="Haridas S."/>
            <person name="Kuo A."/>
            <person name="Pangilinan J."/>
            <person name="Riley R."/>
            <person name="Labutti K."/>
            <person name="Andreopoulos B."/>
            <person name="Lipzen A."/>
            <person name="Chen C."/>
            <person name="Yanf M."/>
            <person name="Daum C."/>
            <person name="Ng V."/>
            <person name="Clum A."/>
            <person name="Steindorff A."/>
            <person name="Ohm R."/>
            <person name="Martin F."/>
            <person name="Silar P."/>
            <person name="Natvig D."/>
            <person name="Lalanne C."/>
            <person name="Gautier V."/>
            <person name="Ament-Velasquez S.L."/>
            <person name="Kruys A."/>
            <person name="Hutchinson M.I."/>
            <person name="Powell A.J."/>
            <person name="Barry K."/>
            <person name="Miller A.N."/>
            <person name="Grigoriev I.V."/>
            <person name="Debuchy R."/>
            <person name="Gladieux P."/>
            <person name="Thoren M.H."/>
            <person name="Johannesson H."/>
        </authorList>
    </citation>
    <scope>NUCLEOTIDE SEQUENCE</scope>
    <source>
        <strain evidence="2">CBS 333.67</strain>
    </source>
</reference>
<evidence type="ECO:0000313" key="3">
    <source>
        <dbReference type="Proteomes" id="UP001273166"/>
    </source>
</evidence>
<dbReference type="RefSeq" id="XP_062719490.1">
    <property type="nucleotide sequence ID" value="XM_062870546.1"/>
</dbReference>
<evidence type="ECO:0000259" key="1">
    <source>
        <dbReference type="Pfam" id="PF00149"/>
    </source>
</evidence>
<evidence type="ECO:0000313" key="2">
    <source>
        <dbReference type="EMBL" id="KAK3303710.1"/>
    </source>
</evidence>
<dbReference type="GO" id="GO:0016787">
    <property type="term" value="F:hydrolase activity"/>
    <property type="evidence" value="ECO:0007669"/>
    <property type="project" value="InterPro"/>
</dbReference>
<protein>
    <submittedName>
        <fullName evidence="2">Metallo-dependent phosphatase-like protein</fullName>
    </submittedName>
</protein>
<dbReference type="Proteomes" id="UP001273166">
    <property type="component" value="Unassembled WGS sequence"/>
</dbReference>
<dbReference type="AlphaFoldDB" id="A0AAJ0LZS7"/>
<sequence>MEGLLSKVRQHLVSMPRVQILSDLHLEVGDQYSAFTFPVSAPFLLLGGDIGRLIDYDAYRGFLQAQVVRYRRVFLVLGNHEFYGLDYPSGLEAAQRLSKEPTLTNGLSSLTILGCTLWSAIPADSSSVVEAKVNDFKKIELWSVQKHNQLHTEEVDWLRDRVVQVMTDAASGKSRLLIATHHAPCIEGTSRPEHTSNPWTSAFATDLIDGNGWEGVKVWVFGHTHYSSRFVRDGIRVVSNQRGYVLPGATRAMGGSKSKHRQEFDASMVITV</sequence>
<dbReference type="InterPro" id="IPR029052">
    <property type="entry name" value="Metallo-depent_PP-like"/>
</dbReference>
<proteinExistence type="predicted"/>
<dbReference type="Gene3D" id="3.60.21.10">
    <property type="match status" value="1"/>
</dbReference>
<dbReference type="GeneID" id="87889375"/>
<gene>
    <name evidence="2" type="ORF">B0T15DRAFT_560904</name>
</gene>
<dbReference type="InterPro" id="IPR004843">
    <property type="entry name" value="Calcineurin-like_PHP"/>
</dbReference>